<protein>
    <submittedName>
        <fullName evidence="1">Uncharacterized protein</fullName>
    </submittedName>
</protein>
<accession>A0ABR3J455</accession>
<organism evidence="1 2">
    <name type="scientific">Hohenbuehelia grisea</name>
    <dbReference type="NCBI Taxonomy" id="104357"/>
    <lineage>
        <taxon>Eukaryota</taxon>
        <taxon>Fungi</taxon>
        <taxon>Dikarya</taxon>
        <taxon>Basidiomycota</taxon>
        <taxon>Agaricomycotina</taxon>
        <taxon>Agaricomycetes</taxon>
        <taxon>Agaricomycetidae</taxon>
        <taxon>Agaricales</taxon>
        <taxon>Pleurotineae</taxon>
        <taxon>Pleurotaceae</taxon>
        <taxon>Hohenbuehelia</taxon>
    </lineage>
</organism>
<sequence>MTCYICQCSHSNSPTIGLTGLLYRAEIEAAQPLKMFPPPIRILAGQRERPCASGAEQYPIALWSSSFTNGTFEDGQVDFRLFGKCWRIAMPVLEANEHLCAFVMPLERPTLSPLTALQYLNQPDFWSNTPFKLDTASTNPDLHTQDTCCGGAP</sequence>
<dbReference type="EMBL" id="JASNQZ010000012">
    <property type="protein sequence ID" value="KAL0950235.1"/>
    <property type="molecule type" value="Genomic_DNA"/>
</dbReference>
<keyword evidence="2" id="KW-1185">Reference proteome</keyword>
<evidence type="ECO:0000313" key="2">
    <source>
        <dbReference type="Proteomes" id="UP001556367"/>
    </source>
</evidence>
<name>A0ABR3J455_9AGAR</name>
<comment type="caution">
    <text evidence="1">The sequence shown here is derived from an EMBL/GenBank/DDBJ whole genome shotgun (WGS) entry which is preliminary data.</text>
</comment>
<evidence type="ECO:0000313" key="1">
    <source>
        <dbReference type="EMBL" id="KAL0950235.1"/>
    </source>
</evidence>
<reference evidence="2" key="1">
    <citation type="submission" date="2024-06" db="EMBL/GenBank/DDBJ databases">
        <title>Multi-omics analyses provide insights into the biosynthesis of the anticancer antibiotic pleurotin in Hohenbuehelia grisea.</title>
        <authorList>
            <person name="Weaver J.A."/>
            <person name="Alberti F."/>
        </authorList>
    </citation>
    <scope>NUCLEOTIDE SEQUENCE [LARGE SCALE GENOMIC DNA]</scope>
    <source>
        <strain evidence="2">T-177</strain>
    </source>
</reference>
<dbReference type="Proteomes" id="UP001556367">
    <property type="component" value="Unassembled WGS sequence"/>
</dbReference>
<proteinExistence type="predicted"/>
<gene>
    <name evidence="1" type="ORF">HGRIS_010221</name>
</gene>